<dbReference type="SMART" id="SM00338">
    <property type="entry name" value="BRLZ"/>
    <property type="match status" value="1"/>
</dbReference>
<comment type="caution">
    <text evidence="10">The sequence shown here is derived from an EMBL/GenBank/DDBJ whole genome shotgun (WGS) entry which is preliminary data.</text>
</comment>
<keyword evidence="6" id="KW-0804">Transcription</keyword>
<evidence type="ECO:0000313" key="11">
    <source>
        <dbReference type="Proteomes" id="UP001372338"/>
    </source>
</evidence>
<evidence type="ECO:0000256" key="1">
    <source>
        <dbReference type="ARBA" id="ARBA00004123"/>
    </source>
</evidence>
<dbReference type="InterPro" id="IPR004827">
    <property type="entry name" value="bZIP"/>
</dbReference>
<evidence type="ECO:0000256" key="2">
    <source>
        <dbReference type="ARBA" id="ARBA00004389"/>
    </source>
</evidence>
<feature type="region of interest" description="Disordered" evidence="8">
    <location>
        <begin position="82"/>
        <end position="148"/>
    </location>
</feature>
<organism evidence="10 11">
    <name type="scientific">Crotalaria pallida</name>
    <name type="common">Smooth rattlebox</name>
    <name type="synonym">Crotalaria striata</name>
    <dbReference type="NCBI Taxonomy" id="3830"/>
    <lineage>
        <taxon>Eukaryota</taxon>
        <taxon>Viridiplantae</taxon>
        <taxon>Streptophyta</taxon>
        <taxon>Embryophyta</taxon>
        <taxon>Tracheophyta</taxon>
        <taxon>Spermatophyta</taxon>
        <taxon>Magnoliopsida</taxon>
        <taxon>eudicotyledons</taxon>
        <taxon>Gunneridae</taxon>
        <taxon>Pentapetalae</taxon>
        <taxon>rosids</taxon>
        <taxon>fabids</taxon>
        <taxon>Fabales</taxon>
        <taxon>Fabaceae</taxon>
        <taxon>Papilionoideae</taxon>
        <taxon>50 kb inversion clade</taxon>
        <taxon>genistoids sensu lato</taxon>
        <taxon>core genistoids</taxon>
        <taxon>Crotalarieae</taxon>
        <taxon>Crotalaria</taxon>
    </lineage>
</organism>
<feature type="region of interest" description="Disordered" evidence="8">
    <location>
        <begin position="20"/>
        <end position="49"/>
    </location>
</feature>
<feature type="region of interest" description="Disordered" evidence="8">
    <location>
        <begin position="241"/>
        <end position="271"/>
    </location>
</feature>
<dbReference type="Gene3D" id="1.20.5.170">
    <property type="match status" value="1"/>
</dbReference>
<dbReference type="InterPro" id="IPR046347">
    <property type="entry name" value="bZIP_sf"/>
</dbReference>
<dbReference type="GO" id="GO:0005789">
    <property type="term" value="C:endoplasmic reticulum membrane"/>
    <property type="evidence" value="ECO:0007669"/>
    <property type="project" value="UniProtKB-SubCell"/>
</dbReference>
<sequence length="304" mass="34353">MDSPQEEDLFDQIDWDSFLDQLPDQTLQLDDDPPVAPTADHHHNRSPNSVLSEIENLLFADDDVQHSSSDTDYDKLLADILVDEPLPPPPPRGESDDGSSPSDGGDSDKDRVVAVTREEEDEDATVADDESLSKKQKRQMRNRDAAVKSRERKKLYVKDLEIKSRYYEGECRRLGHLLQCCYAENHALRLCLQSRGAAFGAPMTMQESAVLLLGMSSELRNFYRIPAAGFPAVVHGHHVPTQSTPDAVVNRSTSKRKHGTEERSKKGGSKRTRNLDHIETFCLHHQRVGSLQFLYLWFCLMLLD</sequence>
<evidence type="ECO:0000256" key="3">
    <source>
        <dbReference type="ARBA" id="ARBA00007163"/>
    </source>
</evidence>
<evidence type="ECO:0000256" key="5">
    <source>
        <dbReference type="ARBA" id="ARBA00023125"/>
    </source>
</evidence>
<feature type="domain" description="BZIP" evidence="9">
    <location>
        <begin position="132"/>
        <end position="174"/>
    </location>
</feature>
<keyword evidence="11" id="KW-1185">Reference proteome</keyword>
<evidence type="ECO:0000256" key="6">
    <source>
        <dbReference type="ARBA" id="ARBA00023163"/>
    </source>
</evidence>
<reference evidence="10 11" key="1">
    <citation type="submission" date="2024-01" db="EMBL/GenBank/DDBJ databases">
        <title>The genomes of 5 underutilized Papilionoideae crops provide insights into root nodulation and disease resistanc.</title>
        <authorList>
            <person name="Yuan L."/>
        </authorList>
    </citation>
    <scope>NUCLEOTIDE SEQUENCE [LARGE SCALE GENOMIC DNA]</scope>
    <source>
        <strain evidence="10">ZHUSHIDOU_FW_LH</strain>
        <tissue evidence="10">Leaf</tissue>
    </source>
</reference>
<accession>A0AAN9IFF1</accession>
<evidence type="ECO:0000256" key="8">
    <source>
        <dbReference type="SAM" id="MobiDB-lite"/>
    </source>
</evidence>
<feature type="compositionally biased region" description="Acidic residues" evidence="8">
    <location>
        <begin position="118"/>
        <end position="130"/>
    </location>
</feature>
<protein>
    <recommendedName>
        <fullName evidence="9">BZIP domain-containing protein</fullName>
    </recommendedName>
</protein>
<dbReference type="Proteomes" id="UP001372338">
    <property type="component" value="Unassembled WGS sequence"/>
</dbReference>
<dbReference type="Pfam" id="PF00170">
    <property type="entry name" value="bZIP_1"/>
    <property type="match status" value="1"/>
</dbReference>
<keyword evidence="4" id="KW-0805">Transcription regulation</keyword>
<name>A0AAN9IFF1_CROPI</name>
<dbReference type="GO" id="GO:0003677">
    <property type="term" value="F:DNA binding"/>
    <property type="evidence" value="ECO:0007669"/>
    <property type="project" value="UniProtKB-KW"/>
</dbReference>
<dbReference type="PANTHER" id="PTHR47416">
    <property type="entry name" value="BASIC-LEUCINE ZIPPER TRANSCRIPTION FACTOR F-RELATED"/>
    <property type="match status" value="1"/>
</dbReference>
<keyword evidence="7" id="KW-0539">Nucleus</keyword>
<evidence type="ECO:0000256" key="7">
    <source>
        <dbReference type="ARBA" id="ARBA00023242"/>
    </source>
</evidence>
<dbReference type="PANTHER" id="PTHR47416:SF8">
    <property type="entry name" value="BASIC-LEUCINE ZIPPER TRANSCRIPTION FACTOR E-RELATED"/>
    <property type="match status" value="1"/>
</dbReference>
<dbReference type="AlphaFoldDB" id="A0AAN9IFF1"/>
<dbReference type="CDD" id="cd14704">
    <property type="entry name" value="bZIP_HY5-like"/>
    <property type="match status" value="1"/>
</dbReference>
<dbReference type="GO" id="GO:0005634">
    <property type="term" value="C:nucleus"/>
    <property type="evidence" value="ECO:0007669"/>
    <property type="project" value="UniProtKB-SubCell"/>
</dbReference>
<dbReference type="SUPFAM" id="SSF57959">
    <property type="entry name" value="Leucine zipper domain"/>
    <property type="match status" value="1"/>
</dbReference>
<dbReference type="PROSITE" id="PS00036">
    <property type="entry name" value="BZIP_BASIC"/>
    <property type="match status" value="1"/>
</dbReference>
<evidence type="ECO:0000313" key="10">
    <source>
        <dbReference type="EMBL" id="KAK7277237.1"/>
    </source>
</evidence>
<comment type="subcellular location">
    <subcellularLocation>
        <location evidence="2">Endoplasmic reticulum membrane</location>
        <topology evidence="2">Single-pass membrane protein</topology>
    </subcellularLocation>
    <subcellularLocation>
        <location evidence="1">Nucleus</location>
    </subcellularLocation>
</comment>
<evidence type="ECO:0000259" key="9">
    <source>
        <dbReference type="PROSITE" id="PS50217"/>
    </source>
</evidence>
<dbReference type="EMBL" id="JAYWIO010000003">
    <property type="protein sequence ID" value="KAK7277237.1"/>
    <property type="molecule type" value="Genomic_DNA"/>
</dbReference>
<dbReference type="PROSITE" id="PS50217">
    <property type="entry name" value="BZIP"/>
    <property type="match status" value="1"/>
</dbReference>
<evidence type="ECO:0000256" key="4">
    <source>
        <dbReference type="ARBA" id="ARBA00023015"/>
    </source>
</evidence>
<dbReference type="GO" id="GO:0003700">
    <property type="term" value="F:DNA-binding transcription factor activity"/>
    <property type="evidence" value="ECO:0007669"/>
    <property type="project" value="InterPro"/>
</dbReference>
<comment type="similarity">
    <text evidence="3">Belongs to the bZIP family.</text>
</comment>
<keyword evidence="5" id="KW-0238">DNA-binding</keyword>
<proteinExistence type="inferred from homology"/>
<gene>
    <name evidence="10" type="ORF">RIF29_18388</name>
</gene>